<keyword evidence="5" id="KW-0472">Membrane</keyword>
<comment type="similarity">
    <text evidence="2">Belongs to the YjiK family.</text>
</comment>
<dbReference type="AlphaFoldDB" id="I7Z8G7"/>
<evidence type="ECO:0000313" key="9">
    <source>
        <dbReference type="Proteomes" id="UP000003704"/>
    </source>
</evidence>
<evidence type="ECO:0000256" key="4">
    <source>
        <dbReference type="ARBA" id="ARBA00022729"/>
    </source>
</evidence>
<dbReference type="STRING" id="1172194.WQQ_45390"/>
<dbReference type="GO" id="GO:0005886">
    <property type="term" value="C:plasma membrane"/>
    <property type="evidence" value="ECO:0007669"/>
    <property type="project" value="UniProtKB-SubCell"/>
</dbReference>
<dbReference type="RefSeq" id="WP_007187474.1">
    <property type="nucleotide sequence ID" value="NZ_AKGD01000004.1"/>
</dbReference>
<organism evidence="8 9">
    <name type="scientific">Hydrocarboniphaga effusa AP103</name>
    <dbReference type="NCBI Taxonomy" id="1172194"/>
    <lineage>
        <taxon>Bacteria</taxon>
        <taxon>Pseudomonadati</taxon>
        <taxon>Pseudomonadota</taxon>
        <taxon>Gammaproteobacteria</taxon>
        <taxon>Nevskiales</taxon>
        <taxon>Nevskiaceae</taxon>
        <taxon>Hydrocarboniphaga</taxon>
    </lineage>
</organism>
<evidence type="ECO:0000256" key="2">
    <source>
        <dbReference type="ARBA" id="ARBA00009852"/>
    </source>
</evidence>
<dbReference type="InterPro" id="IPR032812">
    <property type="entry name" value="SbsA_Ig"/>
</dbReference>
<keyword evidence="4" id="KW-0732">Signal</keyword>
<sequence>MLSACGGGGGSEDEPPPVPLPAPQLAFTAPGQSLDLANYSLAARYDLPAAEGADLRGVAASGVTYNGDTDTLFVIGDHGSSVIEVRKTGEFIGSMRFLKGEGEDAQASFLARPEGIAYLGSGQFVVVEERLRQIDRFTYVAGTALTPAGVNVVKLGKTTTTHGLEGISYDPLTSGFILVREKGPLGIFQTAIDFETRTASNGSPETENSTNLFAPNRAGVADFGDVWALANTLASTAADRGDLLVLSEESGLLLKMNRDGKVLSRLDVGQLPQHEGVTTDRDGKLYLVNEAGGGVGRSQLWVYEPTHGASDVGIDSRLYLSFETPINPGAGQLTISNGSDDVRTIALDDAEQLRIDGNVLVVQLSEPLRPLATYTVQAPASLVKARPASTRRESAAFSLSFTTRNETRPPMLTGTAPVDNAVSVTGNRITLSFSEPVKAGSGKIVVSGADDDVRNIAIDDASQIGIADNGVEIRPNPALHAGVRYNVQIAGGVIVDLAGNAYSGIAGDRAFDFTMGATGTQPQTELAAGDLLFLGINGDTPEAFAFILMRDIVAGTPIGFTDRDYNAATQSFPANEAAFIWSADADYAAGTVVTLQVGSVLVADRGVVVGRNGGGISTDAETYYAFRGRISAAGAIELDRFLAAINIGDAAGDLPPELDAAGSYIHFDADNARFSDAYDRSDLALLRTLVRDSSNWEVREVGGFELGETGSMFPPP</sequence>
<proteinExistence type="inferred from homology"/>
<dbReference type="Gene3D" id="2.60.40.1220">
    <property type="match status" value="1"/>
</dbReference>
<dbReference type="Gene3D" id="2.120.10.30">
    <property type="entry name" value="TolB, C-terminal domain"/>
    <property type="match status" value="1"/>
</dbReference>
<evidence type="ECO:0000256" key="5">
    <source>
        <dbReference type="ARBA" id="ARBA00023136"/>
    </source>
</evidence>
<reference evidence="8 9" key="1">
    <citation type="journal article" date="2012" name="J. Bacteriol.">
        <title>Genome Sequence of n-Alkane-Degrading Hydrocarboniphaga effusa Strain AP103T (ATCC BAA-332T).</title>
        <authorList>
            <person name="Chang H.K."/>
            <person name="Zylstra G.J."/>
            <person name="Chae J.C."/>
        </authorList>
    </citation>
    <scope>NUCLEOTIDE SEQUENCE [LARGE SCALE GENOMIC DNA]</scope>
    <source>
        <strain evidence="8 9">AP103</strain>
    </source>
</reference>
<comment type="caution">
    <text evidence="8">The sequence shown here is derived from an EMBL/GenBank/DDBJ whole genome shotgun (WGS) entry which is preliminary data.</text>
</comment>
<protein>
    <recommendedName>
        <fullName evidence="7">SbsA Ig-like domain-containing protein</fullName>
    </recommendedName>
</protein>
<gene>
    <name evidence="8" type="ORF">WQQ_45390</name>
</gene>
<dbReference type="InterPro" id="IPR011042">
    <property type="entry name" value="6-blade_b-propeller_TolB-like"/>
</dbReference>
<evidence type="ECO:0000256" key="6">
    <source>
        <dbReference type="SAM" id="MobiDB-lite"/>
    </source>
</evidence>
<dbReference type="InterPro" id="IPR014755">
    <property type="entry name" value="Cu-Rt/internalin_Ig-like"/>
</dbReference>
<feature type="compositionally biased region" description="Gly residues" evidence="6">
    <location>
        <begin position="1"/>
        <end position="10"/>
    </location>
</feature>
<keyword evidence="3" id="KW-1003">Cell membrane</keyword>
<feature type="domain" description="SbsA Ig-like" evidence="7">
    <location>
        <begin position="407"/>
        <end position="514"/>
    </location>
</feature>
<feature type="domain" description="SbsA Ig-like" evidence="7">
    <location>
        <begin position="304"/>
        <end position="403"/>
    </location>
</feature>
<comment type="subcellular location">
    <subcellularLocation>
        <location evidence="1">Cell membrane</location>
    </subcellularLocation>
</comment>
<name>I7Z8G7_9GAMM</name>
<dbReference type="SUPFAM" id="SSF50956">
    <property type="entry name" value="Thermostable phytase (3-phytase)"/>
    <property type="match status" value="1"/>
</dbReference>
<keyword evidence="9" id="KW-1185">Reference proteome</keyword>
<dbReference type="Proteomes" id="UP000003704">
    <property type="component" value="Unassembled WGS sequence"/>
</dbReference>
<evidence type="ECO:0000259" key="7">
    <source>
        <dbReference type="Pfam" id="PF13205"/>
    </source>
</evidence>
<dbReference type="EMBL" id="AKGD01000004">
    <property type="protein sequence ID" value="EIT68104.1"/>
    <property type="molecule type" value="Genomic_DNA"/>
</dbReference>
<dbReference type="Pfam" id="PF06977">
    <property type="entry name" value="SdiA-regulated"/>
    <property type="match status" value="1"/>
</dbReference>
<dbReference type="InterPro" id="IPR009722">
    <property type="entry name" value="YjiK/CarP"/>
</dbReference>
<dbReference type="Pfam" id="PF13205">
    <property type="entry name" value="Big_5"/>
    <property type="match status" value="2"/>
</dbReference>
<feature type="region of interest" description="Disordered" evidence="6">
    <location>
        <begin position="1"/>
        <end position="23"/>
    </location>
</feature>
<evidence type="ECO:0000256" key="1">
    <source>
        <dbReference type="ARBA" id="ARBA00004236"/>
    </source>
</evidence>
<accession>I7Z8G7</accession>
<evidence type="ECO:0000313" key="8">
    <source>
        <dbReference type="EMBL" id="EIT68104.1"/>
    </source>
</evidence>
<evidence type="ECO:0000256" key="3">
    <source>
        <dbReference type="ARBA" id="ARBA00022475"/>
    </source>
</evidence>